<keyword evidence="8" id="KW-1185">Reference proteome</keyword>
<dbReference type="InterPro" id="IPR049680">
    <property type="entry name" value="FLVCR1-2_SLC49-like"/>
</dbReference>
<comment type="subcellular location">
    <subcellularLocation>
        <location evidence="1">Cell membrane</location>
        <topology evidence="1">Multi-pass membrane protein</topology>
    </subcellularLocation>
</comment>
<feature type="transmembrane region" description="Helical" evidence="6">
    <location>
        <begin position="363"/>
        <end position="389"/>
    </location>
</feature>
<feature type="transmembrane region" description="Helical" evidence="6">
    <location>
        <begin position="12"/>
        <end position="34"/>
    </location>
</feature>
<evidence type="ECO:0000256" key="1">
    <source>
        <dbReference type="ARBA" id="ARBA00004651"/>
    </source>
</evidence>
<sequence>MSNVRTPHTQSFIVIAYALLTAATQLLWVTYTPITNDSAAYWGVSVDAVGWLSQVFPLAYVVLALPFGKWADRSFKGALAAGAILTGIGAVVRVFPGYGYSLAGQILLSVGQPLVLNGINQLASRYVAPERRPLAIAIGSASMFVGILASTVTSPFLLEWQGMTALLWTQAIVSLFAVAAFLVALARARAAWGEGSVSTTTTMTTASAPKLAPVSASEPASGPSQSTLSAPTVRDVWSSRWVRHYSLLLFLGFGLFITLTTWLEVLSEPSGITSSQVGIALGAMTLAGIVGAGVLPEWARPGGRAKAVLCASLVVSAIMLVALYAGSSFWPLTGLLSLSGCLLLANLPIILTSAETKAVPEAAGTVVAVLLLFGNLGGIVLTLCVQLMLDSRLAAIGFLIVAVAIAVPVALRFPSLSGSPPRDHAS</sequence>
<feature type="transmembrane region" description="Helical" evidence="6">
    <location>
        <begin position="395"/>
        <end position="413"/>
    </location>
</feature>
<dbReference type="PANTHER" id="PTHR10924:SF6">
    <property type="entry name" value="SOLUTE CARRIER FAMILY 49 MEMBER A3"/>
    <property type="match status" value="1"/>
</dbReference>
<evidence type="ECO:0000256" key="2">
    <source>
        <dbReference type="ARBA" id="ARBA00022692"/>
    </source>
</evidence>
<feature type="transmembrane region" description="Helical" evidence="6">
    <location>
        <begin position="275"/>
        <end position="295"/>
    </location>
</feature>
<evidence type="ECO:0000313" key="8">
    <source>
        <dbReference type="Proteomes" id="UP001596105"/>
    </source>
</evidence>
<feature type="region of interest" description="Disordered" evidence="5">
    <location>
        <begin position="208"/>
        <end position="228"/>
    </location>
</feature>
<gene>
    <name evidence="7" type="ORF">ACFPPD_22290</name>
</gene>
<keyword evidence="3 6" id="KW-1133">Transmembrane helix</keyword>
<evidence type="ECO:0000313" key="7">
    <source>
        <dbReference type="EMBL" id="MFC5471423.1"/>
    </source>
</evidence>
<protein>
    <submittedName>
        <fullName evidence="7">MFS transporter</fullName>
    </submittedName>
</protein>
<feature type="transmembrane region" description="Helical" evidence="6">
    <location>
        <begin position="134"/>
        <end position="153"/>
    </location>
</feature>
<proteinExistence type="predicted"/>
<feature type="transmembrane region" description="Helical" evidence="6">
    <location>
        <begin position="307"/>
        <end position="326"/>
    </location>
</feature>
<dbReference type="SUPFAM" id="SSF103473">
    <property type="entry name" value="MFS general substrate transporter"/>
    <property type="match status" value="1"/>
</dbReference>
<dbReference type="Gene3D" id="1.20.1250.20">
    <property type="entry name" value="MFS general substrate transporter like domains"/>
    <property type="match status" value="1"/>
</dbReference>
<comment type="caution">
    <text evidence="7">The sequence shown here is derived from an EMBL/GenBank/DDBJ whole genome shotgun (WGS) entry which is preliminary data.</text>
</comment>
<feature type="transmembrane region" description="Helical" evidence="6">
    <location>
        <begin position="244"/>
        <end position="263"/>
    </location>
</feature>
<evidence type="ECO:0000256" key="4">
    <source>
        <dbReference type="ARBA" id="ARBA00023136"/>
    </source>
</evidence>
<reference evidence="8" key="1">
    <citation type="journal article" date="2019" name="Int. J. Syst. Evol. Microbiol.">
        <title>The Global Catalogue of Microorganisms (GCM) 10K type strain sequencing project: providing services to taxonomists for standard genome sequencing and annotation.</title>
        <authorList>
            <consortium name="The Broad Institute Genomics Platform"/>
            <consortium name="The Broad Institute Genome Sequencing Center for Infectious Disease"/>
            <person name="Wu L."/>
            <person name="Ma J."/>
        </authorList>
    </citation>
    <scope>NUCLEOTIDE SEQUENCE [LARGE SCALE GENOMIC DNA]</scope>
    <source>
        <strain evidence="8">CCUG 57113</strain>
    </source>
</reference>
<feature type="transmembrane region" description="Helical" evidence="6">
    <location>
        <begin position="102"/>
        <end position="122"/>
    </location>
</feature>
<keyword evidence="4 6" id="KW-0472">Membrane</keyword>
<feature type="transmembrane region" description="Helical" evidence="6">
    <location>
        <begin position="77"/>
        <end position="96"/>
    </location>
</feature>
<dbReference type="InterPro" id="IPR011701">
    <property type="entry name" value="MFS"/>
</dbReference>
<dbReference type="EMBL" id="JBHSMH010000097">
    <property type="protein sequence ID" value="MFC5471423.1"/>
    <property type="molecule type" value="Genomic_DNA"/>
</dbReference>
<evidence type="ECO:0000256" key="5">
    <source>
        <dbReference type="SAM" id="MobiDB-lite"/>
    </source>
</evidence>
<dbReference type="Proteomes" id="UP001596105">
    <property type="component" value="Unassembled WGS sequence"/>
</dbReference>
<keyword evidence="2 6" id="KW-0812">Transmembrane</keyword>
<feature type="transmembrane region" description="Helical" evidence="6">
    <location>
        <begin position="40"/>
        <end position="65"/>
    </location>
</feature>
<dbReference type="RefSeq" id="WP_209744689.1">
    <property type="nucleotide sequence ID" value="NZ_JBHSMH010000097.1"/>
</dbReference>
<feature type="transmembrane region" description="Helical" evidence="6">
    <location>
        <begin position="332"/>
        <end position="351"/>
    </location>
</feature>
<dbReference type="PANTHER" id="PTHR10924">
    <property type="entry name" value="MAJOR FACILITATOR SUPERFAMILY PROTEIN-RELATED"/>
    <property type="match status" value="1"/>
</dbReference>
<evidence type="ECO:0000256" key="3">
    <source>
        <dbReference type="ARBA" id="ARBA00022989"/>
    </source>
</evidence>
<dbReference type="InterPro" id="IPR036259">
    <property type="entry name" value="MFS_trans_sf"/>
</dbReference>
<evidence type="ECO:0000256" key="6">
    <source>
        <dbReference type="SAM" id="Phobius"/>
    </source>
</evidence>
<name>A0ABW0M082_9BACL</name>
<accession>A0ABW0M082</accession>
<dbReference type="Pfam" id="PF07690">
    <property type="entry name" value="MFS_1"/>
    <property type="match status" value="1"/>
</dbReference>
<feature type="transmembrane region" description="Helical" evidence="6">
    <location>
        <begin position="165"/>
        <end position="186"/>
    </location>
</feature>
<organism evidence="7 8">
    <name type="scientific">Cohnella suwonensis</name>
    <dbReference type="NCBI Taxonomy" id="696072"/>
    <lineage>
        <taxon>Bacteria</taxon>
        <taxon>Bacillati</taxon>
        <taxon>Bacillota</taxon>
        <taxon>Bacilli</taxon>
        <taxon>Bacillales</taxon>
        <taxon>Paenibacillaceae</taxon>
        <taxon>Cohnella</taxon>
    </lineage>
</organism>